<gene>
    <name evidence="5" type="ORF">Cvel_29068</name>
</gene>
<keyword evidence="2 3" id="KW-0732">Signal</keyword>
<name>A0A0G4HMG5_9ALVE</name>
<protein>
    <recommendedName>
        <fullName evidence="4">Thioredoxin domain-containing protein</fullName>
    </recommendedName>
</protein>
<feature type="domain" description="Thioredoxin" evidence="4">
    <location>
        <begin position="25"/>
        <end position="68"/>
    </location>
</feature>
<dbReference type="InterPro" id="IPR017937">
    <property type="entry name" value="Thioredoxin_CS"/>
</dbReference>
<dbReference type="SUPFAM" id="SSF52833">
    <property type="entry name" value="Thioredoxin-like"/>
    <property type="match status" value="1"/>
</dbReference>
<accession>A0A0G4HMG5</accession>
<dbReference type="EMBL" id="CDMZ01003156">
    <property type="protein sequence ID" value="CEM45332.1"/>
    <property type="molecule type" value="Genomic_DNA"/>
</dbReference>
<dbReference type="InterPro" id="IPR051063">
    <property type="entry name" value="PDI"/>
</dbReference>
<dbReference type="InterPro" id="IPR013766">
    <property type="entry name" value="Thioredoxin_domain"/>
</dbReference>
<dbReference type="PANTHER" id="PTHR45672">
    <property type="entry name" value="PROTEIN DISULFIDE-ISOMERASE C17H9.14C-RELATED"/>
    <property type="match status" value="1"/>
</dbReference>
<dbReference type="Gene3D" id="3.40.30.10">
    <property type="entry name" value="Glutaredoxin"/>
    <property type="match status" value="1"/>
</dbReference>
<proteinExistence type="inferred from homology"/>
<dbReference type="Pfam" id="PF00085">
    <property type="entry name" value="Thioredoxin"/>
    <property type="match status" value="1"/>
</dbReference>
<dbReference type="PANTHER" id="PTHR45672:SF3">
    <property type="entry name" value="THIOREDOXIN DOMAIN-CONTAINING PROTEIN 5"/>
    <property type="match status" value="1"/>
</dbReference>
<dbReference type="AlphaFoldDB" id="A0A0G4HMG5"/>
<dbReference type="PROSITE" id="PS00194">
    <property type="entry name" value="THIOREDOXIN_1"/>
    <property type="match status" value="1"/>
</dbReference>
<evidence type="ECO:0000313" key="5">
    <source>
        <dbReference type="EMBL" id="CEM45332.1"/>
    </source>
</evidence>
<reference evidence="5" key="1">
    <citation type="submission" date="2014-11" db="EMBL/GenBank/DDBJ databases">
        <authorList>
            <person name="Otto D Thomas"/>
            <person name="Naeem Raeece"/>
        </authorList>
    </citation>
    <scope>NUCLEOTIDE SEQUENCE</scope>
</reference>
<organism evidence="5">
    <name type="scientific">Chromera velia CCMP2878</name>
    <dbReference type="NCBI Taxonomy" id="1169474"/>
    <lineage>
        <taxon>Eukaryota</taxon>
        <taxon>Sar</taxon>
        <taxon>Alveolata</taxon>
        <taxon>Colpodellida</taxon>
        <taxon>Chromeraceae</taxon>
        <taxon>Chromera</taxon>
    </lineage>
</organism>
<dbReference type="GO" id="GO:0006457">
    <property type="term" value="P:protein folding"/>
    <property type="evidence" value="ECO:0007669"/>
    <property type="project" value="TreeGrafter"/>
</dbReference>
<dbReference type="InterPro" id="IPR036249">
    <property type="entry name" value="Thioredoxin-like_sf"/>
</dbReference>
<dbReference type="GO" id="GO:0003756">
    <property type="term" value="F:protein disulfide isomerase activity"/>
    <property type="evidence" value="ECO:0007669"/>
    <property type="project" value="TreeGrafter"/>
</dbReference>
<evidence type="ECO:0000256" key="3">
    <source>
        <dbReference type="SAM" id="SignalP"/>
    </source>
</evidence>
<dbReference type="GO" id="GO:0005783">
    <property type="term" value="C:endoplasmic reticulum"/>
    <property type="evidence" value="ECO:0007669"/>
    <property type="project" value="TreeGrafter"/>
</dbReference>
<evidence type="ECO:0000259" key="4">
    <source>
        <dbReference type="Pfam" id="PF00085"/>
    </source>
</evidence>
<evidence type="ECO:0000256" key="1">
    <source>
        <dbReference type="ARBA" id="ARBA00006347"/>
    </source>
</evidence>
<feature type="chain" id="PRO_5005192000" description="Thioredoxin domain-containing protein" evidence="3">
    <location>
        <begin position="20"/>
        <end position="78"/>
    </location>
</feature>
<feature type="signal peptide" evidence="3">
    <location>
        <begin position="1"/>
        <end position="19"/>
    </location>
</feature>
<dbReference type="VEuPathDB" id="CryptoDB:Cvel_29068"/>
<sequence>MLQSIVLFFVFLQAFLARGETWSAVRKLTSDDYREETAEDFWFIKFFAPWCGHCQKMAPAWDELARQATRGGWGEGVN</sequence>
<comment type="similarity">
    <text evidence="1">Belongs to the protein disulfide isomerase family.</text>
</comment>
<evidence type="ECO:0000256" key="2">
    <source>
        <dbReference type="ARBA" id="ARBA00022729"/>
    </source>
</evidence>